<feature type="region of interest" description="Disordered" evidence="1">
    <location>
        <begin position="694"/>
        <end position="713"/>
    </location>
</feature>
<accession>A0A6P8GM46</accession>
<dbReference type="RefSeq" id="XP_031439943.1">
    <property type="nucleotide sequence ID" value="XM_031584083.2"/>
</dbReference>
<evidence type="ECO:0000313" key="3">
    <source>
        <dbReference type="RefSeq" id="XP_031439943.1"/>
    </source>
</evidence>
<dbReference type="AlphaFoldDB" id="A0A6P8GM46"/>
<sequence length="713" mass="79143">MQLCARMEATHTWARSILHDGGSIGEIQLPRSDLSLPALPGLEYPDPGGSGLSVPVLGAQLDWQTGRMVPLAGTMEDAEGKGLVPIRLGAPTVDPVTGTLSPVVGVRLDAVKRTVVPLTPSHLSSLGDSTDSVQLDTLQKEVCVRLCYWRQQRHKEEELLGDLEAALRHTHTVQWAECEHQLREVVQELQEAAQMETQRRHTHTGELTHLLPTHIINILTQGDEEEWEQQCVWQTELVTGLNRISVCVERMQEQEEAKAHHALQLTGLGRQRDVWEQLSVRQSDLEAAFISVLCVRELSQIRAETAQAMLSGSFWYSDFSLSQLRAPPNPLKALALTQLKILPHLDRLLQHLDDTHGQHSSGLSVKQTPGGVENCSREWTASVSVVKGVSPQSLKEQIKSRPSEEQDGPLVKERQGKSPTNHNADLLTVRDCALPRPISIPVLTEGEWARVLELSPLFQLLCGLEQQLRCRAKEMGLFTGDSSDRGRSYLDFLDAQWECEGQLVAVGTECLNTREQLIYQHGQFLLQTLHSHRVVPLVKLQIASSLPCNNYHQNAFRKSIFYQEEEGVLYVRQQRLQSVGGFSLVLLHSLAHVACGEMDSDSGPAFQRTFFKALQVCLGLLFNARLGMPSPGPASPPADSSHNDAPLTASLLHGAQTTRGGAHTDNNEMLEILQRHKQAAVFLQLEALLKGRSLEGRDPDPVLEENWTLRRGT</sequence>
<dbReference type="OrthoDB" id="439917at2759"/>
<dbReference type="PANTHER" id="PTHR47236">
    <property type="entry name" value="GENE, 32742-RELATED-RELATED"/>
    <property type="match status" value="1"/>
</dbReference>
<feature type="region of interest" description="Disordered" evidence="1">
    <location>
        <begin position="392"/>
        <end position="423"/>
    </location>
</feature>
<feature type="compositionally biased region" description="Basic and acidic residues" evidence="1">
    <location>
        <begin position="396"/>
        <end position="416"/>
    </location>
</feature>
<proteinExistence type="predicted"/>
<keyword evidence="2" id="KW-1185">Reference proteome</keyword>
<dbReference type="KEGG" id="char:116224420"/>
<evidence type="ECO:0000313" key="2">
    <source>
        <dbReference type="Proteomes" id="UP000515152"/>
    </source>
</evidence>
<organism evidence="2 3">
    <name type="scientific">Clupea harengus</name>
    <name type="common">Atlantic herring</name>
    <dbReference type="NCBI Taxonomy" id="7950"/>
    <lineage>
        <taxon>Eukaryota</taxon>
        <taxon>Metazoa</taxon>
        <taxon>Chordata</taxon>
        <taxon>Craniata</taxon>
        <taxon>Vertebrata</taxon>
        <taxon>Euteleostomi</taxon>
        <taxon>Actinopterygii</taxon>
        <taxon>Neopterygii</taxon>
        <taxon>Teleostei</taxon>
        <taxon>Clupei</taxon>
        <taxon>Clupeiformes</taxon>
        <taxon>Clupeoidei</taxon>
        <taxon>Clupeidae</taxon>
        <taxon>Clupea</taxon>
    </lineage>
</organism>
<protein>
    <submittedName>
        <fullName evidence="3">Uncharacterized protein si:dkey-103g5.4</fullName>
    </submittedName>
</protein>
<dbReference type="GeneID" id="116224420"/>
<evidence type="ECO:0000256" key="1">
    <source>
        <dbReference type="SAM" id="MobiDB-lite"/>
    </source>
</evidence>
<gene>
    <name evidence="3" type="primary">si:dkey-103g5.4</name>
</gene>
<reference evidence="3" key="1">
    <citation type="submission" date="2025-08" db="UniProtKB">
        <authorList>
            <consortium name="RefSeq"/>
        </authorList>
    </citation>
    <scope>IDENTIFICATION</scope>
</reference>
<dbReference type="Proteomes" id="UP000515152">
    <property type="component" value="Chromosome 17"/>
</dbReference>
<dbReference type="PANTHER" id="PTHR47236:SF4">
    <property type="entry name" value="GENE 9195-RELATED"/>
    <property type="match status" value="1"/>
</dbReference>
<name>A0A6P8GM46_CLUHA</name>